<protein>
    <submittedName>
        <fullName evidence="1">Gp55</fullName>
    </submittedName>
</protein>
<feature type="non-terminal residue" evidence="1">
    <location>
        <position position="1"/>
    </location>
</feature>
<dbReference type="Proteomes" id="UP000001812">
    <property type="component" value="Chromosome I"/>
</dbReference>
<gene>
    <name evidence="1" type="ORF">BURPS1710A_1875</name>
</gene>
<proteinExistence type="predicted"/>
<accession>A0A0E1W5H9</accession>
<organism evidence="1">
    <name type="scientific">Burkholderia pseudomallei 1710a</name>
    <dbReference type="NCBI Taxonomy" id="320371"/>
    <lineage>
        <taxon>Bacteria</taxon>
        <taxon>Pseudomonadati</taxon>
        <taxon>Pseudomonadota</taxon>
        <taxon>Betaproteobacteria</taxon>
        <taxon>Burkholderiales</taxon>
        <taxon>Burkholderiaceae</taxon>
        <taxon>Burkholderia</taxon>
        <taxon>pseudomallei group</taxon>
    </lineage>
</organism>
<sequence length="29" mass="3628">HPRNPTTPRGRLNWKRPWTFSRLRLKLRS</sequence>
<evidence type="ECO:0000313" key="1">
    <source>
        <dbReference type="EMBL" id="EET08485.1"/>
    </source>
</evidence>
<dbReference type="HOGENOM" id="CLU_3411433_0_0_4"/>
<dbReference type="EMBL" id="CM000832">
    <property type="protein sequence ID" value="EET08485.1"/>
    <property type="molecule type" value="Genomic_DNA"/>
</dbReference>
<reference evidence="1" key="1">
    <citation type="submission" date="2009-05" db="EMBL/GenBank/DDBJ databases">
        <authorList>
            <person name="Harkins D.M."/>
            <person name="DeShazer D."/>
            <person name="Woods D.E."/>
            <person name="Brinkac L.M."/>
            <person name="Brown K.A."/>
            <person name="Hung G.C."/>
            <person name="Tuanyok A."/>
            <person name="Zhang B."/>
            <person name="Nierman W.C."/>
        </authorList>
    </citation>
    <scope>NUCLEOTIDE SEQUENCE [LARGE SCALE GENOMIC DNA]</scope>
    <source>
        <strain evidence="1">1710a</strain>
    </source>
</reference>
<name>A0A0E1W5H9_BURPE</name>
<dbReference type="AlphaFoldDB" id="A0A0E1W5H9"/>